<accession>A0ABQ8HDE7</accession>
<dbReference type="EMBL" id="JAFEMO010000012">
    <property type="protein sequence ID" value="KAH7554492.1"/>
    <property type="molecule type" value="Genomic_DNA"/>
</dbReference>
<dbReference type="SUPFAM" id="SSF53756">
    <property type="entry name" value="UDP-Glycosyltransferase/glycogen phosphorylase"/>
    <property type="match status" value="1"/>
</dbReference>
<evidence type="ECO:0000256" key="5">
    <source>
        <dbReference type="RuleBase" id="RU362057"/>
    </source>
</evidence>
<keyword evidence="2 4" id="KW-0328">Glycosyltransferase</keyword>
<dbReference type="CDD" id="cd03784">
    <property type="entry name" value="GT1_Gtf-like"/>
    <property type="match status" value="1"/>
</dbReference>
<comment type="similarity">
    <text evidence="1 4">Belongs to the UDP-glycosyltransferase family.</text>
</comment>
<dbReference type="Pfam" id="PF00201">
    <property type="entry name" value="UDPGT"/>
    <property type="match status" value="1"/>
</dbReference>
<proteinExistence type="inferred from homology"/>
<protein>
    <recommendedName>
        <fullName evidence="5">Glycosyltransferase</fullName>
        <ecNumber evidence="5">2.4.1.-</ecNumber>
    </recommendedName>
</protein>
<evidence type="ECO:0000256" key="3">
    <source>
        <dbReference type="ARBA" id="ARBA00022679"/>
    </source>
</evidence>
<keyword evidence="3 4" id="KW-0808">Transferase</keyword>
<reference evidence="6 7" key="1">
    <citation type="submission" date="2021-02" db="EMBL/GenBank/DDBJ databases">
        <title>Plant Genome Project.</title>
        <authorList>
            <person name="Zhang R.-G."/>
        </authorList>
    </citation>
    <scope>NUCLEOTIDE SEQUENCE [LARGE SCALE GENOMIC DNA]</scope>
    <source>
        <tissue evidence="6">Leaves</tissue>
    </source>
</reference>
<keyword evidence="7" id="KW-1185">Reference proteome</keyword>
<dbReference type="EC" id="2.4.1.-" evidence="5"/>
<dbReference type="Proteomes" id="UP000827721">
    <property type="component" value="Unassembled WGS sequence"/>
</dbReference>
<organism evidence="6 7">
    <name type="scientific">Xanthoceras sorbifolium</name>
    <dbReference type="NCBI Taxonomy" id="99658"/>
    <lineage>
        <taxon>Eukaryota</taxon>
        <taxon>Viridiplantae</taxon>
        <taxon>Streptophyta</taxon>
        <taxon>Embryophyta</taxon>
        <taxon>Tracheophyta</taxon>
        <taxon>Spermatophyta</taxon>
        <taxon>Magnoliopsida</taxon>
        <taxon>eudicotyledons</taxon>
        <taxon>Gunneridae</taxon>
        <taxon>Pentapetalae</taxon>
        <taxon>rosids</taxon>
        <taxon>malvids</taxon>
        <taxon>Sapindales</taxon>
        <taxon>Sapindaceae</taxon>
        <taxon>Xanthoceroideae</taxon>
        <taxon>Xanthoceras</taxon>
    </lineage>
</organism>
<dbReference type="PANTHER" id="PTHR11926">
    <property type="entry name" value="GLUCOSYL/GLUCURONOSYL TRANSFERASES"/>
    <property type="match status" value="1"/>
</dbReference>
<sequence>MGKPHVLSITVPALGHVIPLMELSLYLIKHGIKITFVNAESAHNLVVNASATKGDIANSIGLVSIPDGDQPEILKEVIGKINASDRDKITCVLADPGISWAMEAAEEMGIRRAILCPFAATGLVLMSCIPKLIEDGIIGEDGTPTKKQTIQLSPTMPAMETSHFLWVSRTDSEFAKFWLYEYALRCKRSMSLANKMLSNSTYVLEPAAFKTNGEILPIGPLLAASHGTGNLAGNFWTEDSSCLKWLDQQATQSVIYVAFGSATTFDQTQFKEFAMALELCNRPFLWVVRPDFVEKLSDAYPEGFQERVGARGLIISWAPQQKVLEHPSIACFFTHCGWNSAMEALINGVPLLCWPFLSEQMHNHDYICNVWRVGLGFNRDEGGLIAREEIKNKLEELLGSEKYKANALDLKEKLWSSIKEGGSSYNNFMNFVEWLKE</sequence>
<evidence type="ECO:0000313" key="7">
    <source>
        <dbReference type="Proteomes" id="UP000827721"/>
    </source>
</evidence>
<dbReference type="PANTHER" id="PTHR11926:SF1412">
    <property type="entry name" value="UDP-GLYCOSYLTRANSFERASE 83A1-LIKE"/>
    <property type="match status" value="1"/>
</dbReference>
<dbReference type="PROSITE" id="PS00375">
    <property type="entry name" value="UDPGT"/>
    <property type="match status" value="1"/>
</dbReference>
<dbReference type="InterPro" id="IPR035595">
    <property type="entry name" value="UDP_glycos_trans_CS"/>
</dbReference>
<name>A0ABQ8HDE7_9ROSI</name>
<evidence type="ECO:0000313" key="6">
    <source>
        <dbReference type="EMBL" id="KAH7554492.1"/>
    </source>
</evidence>
<gene>
    <name evidence="6" type="ORF">JRO89_XS12G0225200</name>
</gene>
<comment type="caution">
    <text evidence="6">The sequence shown here is derived from an EMBL/GenBank/DDBJ whole genome shotgun (WGS) entry which is preliminary data.</text>
</comment>
<evidence type="ECO:0000256" key="4">
    <source>
        <dbReference type="RuleBase" id="RU003718"/>
    </source>
</evidence>
<evidence type="ECO:0000256" key="1">
    <source>
        <dbReference type="ARBA" id="ARBA00009995"/>
    </source>
</evidence>
<evidence type="ECO:0000256" key="2">
    <source>
        <dbReference type="ARBA" id="ARBA00022676"/>
    </source>
</evidence>
<dbReference type="InterPro" id="IPR002213">
    <property type="entry name" value="UDP_glucos_trans"/>
</dbReference>
<dbReference type="Gene3D" id="3.40.50.2000">
    <property type="entry name" value="Glycogen Phosphorylase B"/>
    <property type="match status" value="2"/>
</dbReference>